<gene>
    <name evidence="9" type="ORF">SAMN05216267_100336</name>
</gene>
<dbReference type="PANTHER" id="PTHR23513:SF6">
    <property type="entry name" value="MAJOR FACILITATOR SUPERFAMILY ASSOCIATED DOMAIN-CONTAINING PROTEIN"/>
    <property type="match status" value="1"/>
</dbReference>
<feature type="transmembrane region" description="Helical" evidence="7">
    <location>
        <begin position="333"/>
        <end position="355"/>
    </location>
</feature>
<evidence type="ECO:0000259" key="8">
    <source>
        <dbReference type="PROSITE" id="PS50850"/>
    </source>
</evidence>
<evidence type="ECO:0000256" key="7">
    <source>
        <dbReference type="SAM" id="Phobius"/>
    </source>
</evidence>
<feature type="region of interest" description="Disordered" evidence="6">
    <location>
        <begin position="1"/>
        <end position="43"/>
    </location>
</feature>
<dbReference type="InterPro" id="IPR020846">
    <property type="entry name" value="MFS_dom"/>
</dbReference>
<feature type="transmembrane region" description="Helical" evidence="7">
    <location>
        <begin position="456"/>
        <end position="476"/>
    </location>
</feature>
<feature type="transmembrane region" description="Helical" evidence="7">
    <location>
        <begin position="429"/>
        <end position="450"/>
    </location>
</feature>
<feature type="transmembrane region" description="Helical" evidence="7">
    <location>
        <begin position="367"/>
        <end position="384"/>
    </location>
</feature>
<sequence>MAPGRTRRLGRRGLPGSPRRFAGLVRPRPSADPAPGEGRTGGPGGLGRRFHTLWAANSVSTLGDGVVETAAPLLVASVSDDPVLIGFAALVGQLPWLIFSLVSGVVVDRLDRRRLIVAVDVLRGLVTAVLTLAVATGHATIPVIYACAFLLGTGETLAQTAASSLVPAVVPSDLLPQANARLHGSFFVLNRFAGRPLGAWLFVLATALPFGLNAASFLVSAALIATLRGLRPEPAAGSGARSGAPAGGNSGQRSGQESGGNSGRTSDAAAGGKGTGAREPEGRSVRRDIAEGVRWVWHEPVIRMMSLTLCLMNATLLAGFSIMVLYARDRLGLGAVGYGVLMGASAVGGILGALVAPALQARCSASLLLRAGLIMETLTHFGLALAGAPWAAGAVLAFFGMHSSVLGAVETTFRQRRVPEELRGRVQSVFFMFAIGGNVVGALIGGPLVRWQGVTAPFWCSAVAMTLVTVVAWRPFGRNLDRSPSRSLPVAAQP</sequence>
<keyword evidence="2" id="KW-1003">Cell membrane</keyword>
<dbReference type="Proteomes" id="UP000181951">
    <property type="component" value="Unassembled WGS sequence"/>
</dbReference>
<organism evidence="9 10">
    <name type="scientific">Actinacidiphila rubida</name>
    <dbReference type="NCBI Taxonomy" id="310780"/>
    <lineage>
        <taxon>Bacteria</taxon>
        <taxon>Bacillati</taxon>
        <taxon>Actinomycetota</taxon>
        <taxon>Actinomycetes</taxon>
        <taxon>Kitasatosporales</taxon>
        <taxon>Streptomycetaceae</taxon>
        <taxon>Actinacidiphila</taxon>
    </lineage>
</organism>
<name>A0A1H8EY82_9ACTN</name>
<reference evidence="9 10" key="1">
    <citation type="submission" date="2016-10" db="EMBL/GenBank/DDBJ databases">
        <authorList>
            <person name="de Groot N.N."/>
        </authorList>
    </citation>
    <scope>NUCLEOTIDE SEQUENCE [LARGE SCALE GENOMIC DNA]</scope>
    <source>
        <strain evidence="9 10">CGMCC 4.2026</strain>
    </source>
</reference>
<dbReference type="OrthoDB" id="145388at2"/>
<dbReference type="InterPro" id="IPR036259">
    <property type="entry name" value="MFS_trans_sf"/>
</dbReference>
<feature type="transmembrane region" description="Helical" evidence="7">
    <location>
        <begin position="304"/>
        <end position="327"/>
    </location>
</feature>
<feature type="region of interest" description="Disordered" evidence="6">
    <location>
        <begin position="235"/>
        <end position="284"/>
    </location>
</feature>
<feature type="transmembrane region" description="Helical" evidence="7">
    <location>
        <begin position="199"/>
        <end position="224"/>
    </location>
</feature>
<dbReference type="GO" id="GO:0005886">
    <property type="term" value="C:plasma membrane"/>
    <property type="evidence" value="ECO:0007669"/>
    <property type="project" value="UniProtKB-SubCell"/>
</dbReference>
<evidence type="ECO:0000256" key="4">
    <source>
        <dbReference type="ARBA" id="ARBA00022989"/>
    </source>
</evidence>
<evidence type="ECO:0000256" key="2">
    <source>
        <dbReference type="ARBA" id="ARBA00022475"/>
    </source>
</evidence>
<dbReference type="Gene3D" id="1.20.1250.20">
    <property type="entry name" value="MFS general substrate transporter like domains"/>
    <property type="match status" value="1"/>
</dbReference>
<protein>
    <submittedName>
        <fullName evidence="9">Major Facilitator Superfamily protein</fullName>
    </submittedName>
</protein>
<feature type="transmembrane region" description="Helical" evidence="7">
    <location>
        <begin position="83"/>
        <end position="107"/>
    </location>
</feature>
<evidence type="ECO:0000256" key="5">
    <source>
        <dbReference type="ARBA" id="ARBA00023136"/>
    </source>
</evidence>
<proteinExistence type="predicted"/>
<evidence type="ECO:0000313" key="10">
    <source>
        <dbReference type="Proteomes" id="UP000181951"/>
    </source>
</evidence>
<keyword evidence="5 7" id="KW-0472">Membrane</keyword>
<feature type="compositionally biased region" description="Low complexity" evidence="6">
    <location>
        <begin position="235"/>
        <end position="244"/>
    </location>
</feature>
<evidence type="ECO:0000256" key="3">
    <source>
        <dbReference type="ARBA" id="ARBA00022692"/>
    </source>
</evidence>
<comment type="subcellular location">
    <subcellularLocation>
        <location evidence="1">Cell membrane</location>
        <topology evidence="1">Multi-pass membrane protein</topology>
    </subcellularLocation>
</comment>
<keyword evidence="10" id="KW-1185">Reference proteome</keyword>
<dbReference type="InterPro" id="IPR011701">
    <property type="entry name" value="MFS"/>
</dbReference>
<dbReference type="AlphaFoldDB" id="A0A1H8EY82"/>
<dbReference type="Pfam" id="PF07690">
    <property type="entry name" value="MFS_1"/>
    <property type="match status" value="1"/>
</dbReference>
<feature type="transmembrane region" description="Helical" evidence="7">
    <location>
        <begin position="390"/>
        <end position="409"/>
    </location>
</feature>
<dbReference type="PANTHER" id="PTHR23513">
    <property type="entry name" value="INTEGRAL MEMBRANE EFFLUX PROTEIN-RELATED"/>
    <property type="match status" value="1"/>
</dbReference>
<feature type="transmembrane region" description="Helical" evidence="7">
    <location>
        <begin position="128"/>
        <end position="151"/>
    </location>
</feature>
<feature type="domain" description="Major facilitator superfamily (MFS) profile" evidence="8">
    <location>
        <begin position="49"/>
        <end position="480"/>
    </location>
</feature>
<evidence type="ECO:0000256" key="1">
    <source>
        <dbReference type="ARBA" id="ARBA00004651"/>
    </source>
</evidence>
<feature type="compositionally biased region" description="Basic residues" evidence="6">
    <location>
        <begin position="1"/>
        <end position="11"/>
    </location>
</feature>
<dbReference type="SUPFAM" id="SSF103473">
    <property type="entry name" value="MFS general substrate transporter"/>
    <property type="match status" value="1"/>
</dbReference>
<dbReference type="GO" id="GO:0022857">
    <property type="term" value="F:transmembrane transporter activity"/>
    <property type="evidence" value="ECO:0007669"/>
    <property type="project" value="InterPro"/>
</dbReference>
<dbReference type="EMBL" id="FODD01000003">
    <property type="protein sequence ID" value="SEN24453.1"/>
    <property type="molecule type" value="Genomic_DNA"/>
</dbReference>
<keyword evidence="3 7" id="KW-0812">Transmembrane</keyword>
<dbReference type="STRING" id="310780.SAMN05216267_100336"/>
<evidence type="ECO:0000313" key="9">
    <source>
        <dbReference type="EMBL" id="SEN24453.1"/>
    </source>
</evidence>
<accession>A0A1H8EY82</accession>
<dbReference type="CDD" id="cd06173">
    <property type="entry name" value="MFS_MefA_like"/>
    <property type="match status" value="1"/>
</dbReference>
<dbReference type="PROSITE" id="PS50850">
    <property type="entry name" value="MFS"/>
    <property type="match status" value="1"/>
</dbReference>
<keyword evidence="4 7" id="KW-1133">Transmembrane helix</keyword>
<evidence type="ECO:0000256" key="6">
    <source>
        <dbReference type="SAM" id="MobiDB-lite"/>
    </source>
</evidence>